<gene>
    <name evidence="1" type="ORF">BDK61_4127</name>
</gene>
<accession>A0A495QWJ2</accession>
<name>A0A495QWJ2_9EURY</name>
<evidence type="ECO:0000313" key="2">
    <source>
        <dbReference type="Proteomes" id="UP000268233"/>
    </source>
</evidence>
<dbReference type="Proteomes" id="UP000268233">
    <property type="component" value="Unassembled WGS sequence"/>
</dbReference>
<sequence length="49" mass="4805">MTVLAPSLDAVADSDGGLALVDSPTPVLLFPTHSLVSGVSPSKAVSGKV</sequence>
<protein>
    <submittedName>
        <fullName evidence="1">Uncharacterized protein</fullName>
    </submittedName>
</protein>
<dbReference type="AlphaFoldDB" id="A0A495QWJ2"/>
<comment type="caution">
    <text evidence="1">The sequence shown here is derived from an EMBL/GenBank/DDBJ whole genome shotgun (WGS) entry which is preliminary data.</text>
</comment>
<reference evidence="1 2" key="1">
    <citation type="submission" date="2018-10" db="EMBL/GenBank/DDBJ databases">
        <title>Genomic Encyclopedia of Archaeal and Bacterial Type Strains, Phase II (KMG-II): from individual species to whole genera.</title>
        <authorList>
            <person name="Goeker M."/>
        </authorList>
    </citation>
    <scope>NUCLEOTIDE SEQUENCE [LARGE SCALE GENOMIC DNA]</scope>
    <source>
        <strain evidence="1 2">DSM 11927</strain>
    </source>
</reference>
<proteinExistence type="predicted"/>
<evidence type="ECO:0000313" key="1">
    <source>
        <dbReference type="EMBL" id="RKS78462.1"/>
    </source>
</evidence>
<organism evidence="1 2">
    <name type="scientific">Haloarcula quadrata</name>
    <dbReference type="NCBI Taxonomy" id="182779"/>
    <lineage>
        <taxon>Archaea</taxon>
        <taxon>Methanobacteriati</taxon>
        <taxon>Methanobacteriota</taxon>
        <taxon>Stenosarchaea group</taxon>
        <taxon>Halobacteria</taxon>
        <taxon>Halobacteriales</taxon>
        <taxon>Haloarculaceae</taxon>
        <taxon>Haloarcula</taxon>
    </lineage>
</organism>
<dbReference type="EMBL" id="RBWW01000002">
    <property type="protein sequence ID" value="RKS78462.1"/>
    <property type="molecule type" value="Genomic_DNA"/>
</dbReference>
<keyword evidence="2" id="KW-1185">Reference proteome</keyword>